<organism evidence="1 2">
    <name type="scientific">Necator americanus</name>
    <name type="common">Human hookworm</name>
    <dbReference type="NCBI Taxonomy" id="51031"/>
    <lineage>
        <taxon>Eukaryota</taxon>
        <taxon>Metazoa</taxon>
        <taxon>Ecdysozoa</taxon>
        <taxon>Nematoda</taxon>
        <taxon>Chromadorea</taxon>
        <taxon>Rhabditida</taxon>
        <taxon>Rhabditina</taxon>
        <taxon>Rhabditomorpha</taxon>
        <taxon>Strongyloidea</taxon>
        <taxon>Ancylostomatidae</taxon>
        <taxon>Bunostominae</taxon>
        <taxon>Necator</taxon>
    </lineage>
</organism>
<dbReference type="Proteomes" id="UP001303046">
    <property type="component" value="Unassembled WGS sequence"/>
</dbReference>
<proteinExistence type="predicted"/>
<dbReference type="EMBL" id="JAVFWL010000004">
    <property type="protein sequence ID" value="KAK6747628.1"/>
    <property type="molecule type" value="Genomic_DNA"/>
</dbReference>
<evidence type="ECO:0000313" key="2">
    <source>
        <dbReference type="Proteomes" id="UP001303046"/>
    </source>
</evidence>
<accession>A0ABR1DAV4</accession>
<name>A0ABR1DAV4_NECAM</name>
<gene>
    <name evidence="1" type="primary">Necator_chrIV.g13973</name>
    <name evidence="1" type="ORF">RB195_000680</name>
</gene>
<comment type="caution">
    <text evidence="1">The sequence shown here is derived from an EMBL/GenBank/DDBJ whole genome shotgun (WGS) entry which is preliminary data.</text>
</comment>
<evidence type="ECO:0008006" key="3">
    <source>
        <dbReference type="Google" id="ProtNLM"/>
    </source>
</evidence>
<evidence type="ECO:0000313" key="1">
    <source>
        <dbReference type="EMBL" id="KAK6747628.1"/>
    </source>
</evidence>
<sequence>MGRYMAPILAIVFMFESKSLLPLFQGRLLVREVCVLQRSAENGHAQCSTSNPNATGWKDFPSLSTADDADLLPRVRDQSNMHRTAAGVVSSSLEKIWFVILTRKLALVNGYATGEYVARQARYPSRRSNVVDGKIPFCPPYLSDDMDLRKAGLANNVQVLL</sequence>
<protein>
    <recommendedName>
        <fullName evidence="3">Secreted protein</fullName>
    </recommendedName>
</protein>
<reference evidence="1 2" key="1">
    <citation type="submission" date="2023-08" db="EMBL/GenBank/DDBJ databases">
        <title>A Necator americanus chromosomal reference genome.</title>
        <authorList>
            <person name="Ilik V."/>
            <person name="Petrzelkova K.J."/>
            <person name="Pardy F."/>
            <person name="Fuh T."/>
            <person name="Niatou-Singa F.S."/>
            <person name="Gouil Q."/>
            <person name="Baker L."/>
            <person name="Ritchie M.E."/>
            <person name="Jex A.R."/>
            <person name="Gazzola D."/>
            <person name="Li H."/>
            <person name="Toshio Fujiwara R."/>
            <person name="Zhan B."/>
            <person name="Aroian R.V."/>
            <person name="Pafco B."/>
            <person name="Schwarz E.M."/>
        </authorList>
    </citation>
    <scope>NUCLEOTIDE SEQUENCE [LARGE SCALE GENOMIC DNA]</scope>
    <source>
        <strain evidence="1 2">Aroian</strain>
        <tissue evidence="1">Whole animal</tissue>
    </source>
</reference>
<keyword evidence="2" id="KW-1185">Reference proteome</keyword>